<dbReference type="InterPro" id="IPR007308">
    <property type="entry name" value="Rtr1/RPAP2_dom"/>
</dbReference>
<dbReference type="Pfam" id="PF04181">
    <property type="entry name" value="RPAP2_Rtr1"/>
    <property type="match status" value="1"/>
</dbReference>
<keyword evidence="6 12" id="KW-0862">Zinc</keyword>
<feature type="compositionally biased region" description="Polar residues" evidence="13">
    <location>
        <begin position="291"/>
        <end position="302"/>
    </location>
</feature>
<accession>J3KDB6</accession>
<dbReference type="FunFam" id="1.25.40.820:FF:000004">
    <property type="entry name" value="Putative RNA polymerase II subunit B1 CTD phosphatase rtr1"/>
    <property type="match status" value="1"/>
</dbReference>
<proteinExistence type="inferred from homology"/>
<dbReference type="STRING" id="246410.J3KDB6"/>
<evidence type="ECO:0000256" key="8">
    <source>
        <dbReference type="ARBA" id="ARBA00023242"/>
    </source>
</evidence>
<evidence type="ECO:0000256" key="13">
    <source>
        <dbReference type="SAM" id="MobiDB-lite"/>
    </source>
</evidence>
<protein>
    <recommendedName>
        <fullName evidence="12">RNA polymerase II subunit B1 CTD phosphatase RPAP2 homolog</fullName>
        <ecNumber evidence="12">3.1.3.16</ecNumber>
    </recommendedName>
</protein>
<gene>
    <name evidence="15" type="ORF">CIMG_04362</name>
</gene>
<dbReference type="PANTHER" id="PTHR14732:SF0">
    <property type="entry name" value="RNA POLYMERASE II SUBUNIT B1 CTD PHOSPHATASE RPAP2-RELATED"/>
    <property type="match status" value="1"/>
</dbReference>
<comment type="subcellular location">
    <subcellularLocation>
        <location evidence="1 12">Nucleus</location>
    </subcellularLocation>
</comment>
<evidence type="ECO:0000256" key="5">
    <source>
        <dbReference type="ARBA" id="ARBA00022801"/>
    </source>
</evidence>
<evidence type="ECO:0000256" key="6">
    <source>
        <dbReference type="ARBA" id="ARBA00022833"/>
    </source>
</evidence>
<reference evidence="16" key="1">
    <citation type="journal article" date="2009" name="Genome Res.">
        <title>Comparative genomic analyses of the human fungal pathogens Coccidioides and their relatives.</title>
        <authorList>
            <person name="Sharpton T.J."/>
            <person name="Stajich J.E."/>
            <person name="Rounsley S.D."/>
            <person name="Gardner M.J."/>
            <person name="Wortman J.R."/>
            <person name="Jordar V.S."/>
            <person name="Maiti R."/>
            <person name="Kodira C.D."/>
            <person name="Neafsey D.E."/>
            <person name="Zeng Q."/>
            <person name="Hung C.-Y."/>
            <person name="McMahan C."/>
            <person name="Muszewska A."/>
            <person name="Grynberg M."/>
            <person name="Mandel M.A."/>
            <person name="Kellner E.M."/>
            <person name="Barker B.M."/>
            <person name="Galgiani J.N."/>
            <person name="Orbach M.J."/>
            <person name="Kirkland T.N."/>
            <person name="Cole G.T."/>
            <person name="Henn M.R."/>
            <person name="Birren B.W."/>
            <person name="Taylor J.W."/>
        </authorList>
    </citation>
    <scope>NUCLEOTIDE SEQUENCE [LARGE SCALE GENOMIC DNA]</scope>
    <source>
        <strain evidence="16">RS</strain>
    </source>
</reference>
<dbReference type="GO" id="GO:0008420">
    <property type="term" value="F:RNA polymerase II CTD heptapeptide repeat phosphatase activity"/>
    <property type="evidence" value="ECO:0007669"/>
    <property type="project" value="UniProtKB-UniRule"/>
</dbReference>
<evidence type="ECO:0000256" key="1">
    <source>
        <dbReference type="ARBA" id="ARBA00004123"/>
    </source>
</evidence>
<keyword evidence="4 12" id="KW-0863">Zinc-finger</keyword>
<keyword evidence="16" id="KW-1185">Reference proteome</keyword>
<evidence type="ECO:0000256" key="9">
    <source>
        <dbReference type="ARBA" id="ARBA00047761"/>
    </source>
</evidence>
<evidence type="ECO:0000256" key="7">
    <source>
        <dbReference type="ARBA" id="ARBA00022912"/>
    </source>
</evidence>
<dbReference type="GO" id="GO:0008270">
    <property type="term" value="F:zinc ion binding"/>
    <property type="evidence" value="ECO:0007669"/>
    <property type="project" value="UniProtKB-KW"/>
</dbReference>
<dbReference type="OrthoDB" id="2590500at2759"/>
<feature type="domain" description="RTR1-type" evidence="14">
    <location>
        <begin position="98"/>
        <end position="193"/>
    </location>
</feature>
<dbReference type="EMBL" id="GG704914">
    <property type="protein sequence ID" value="EAS33338.3"/>
    <property type="molecule type" value="Genomic_DNA"/>
</dbReference>
<dbReference type="Gene3D" id="1.25.40.820">
    <property type="match status" value="1"/>
</dbReference>
<dbReference type="OMA" id="IQAQKDT"/>
<dbReference type="EC" id="3.1.3.16" evidence="12"/>
<dbReference type="KEGG" id="cim:CIMG_04362"/>
<dbReference type="InterPro" id="IPR038534">
    <property type="entry name" value="Rtr1/RPAP2_sf"/>
</dbReference>
<dbReference type="GO" id="GO:0005634">
    <property type="term" value="C:nucleus"/>
    <property type="evidence" value="ECO:0007669"/>
    <property type="project" value="UniProtKB-SubCell"/>
</dbReference>
<keyword evidence="5 12" id="KW-0378">Hydrolase</keyword>
<reference evidence="16" key="2">
    <citation type="journal article" date="2010" name="Genome Res.">
        <title>Population genomic sequencing of Coccidioides fungi reveals recent hybridization and transposon control.</title>
        <authorList>
            <person name="Neafsey D.E."/>
            <person name="Barker B.M."/>
            <person name="Sharpton T.J."/>
            <person name="Stajich J.E."/>
            <person name="Park D.J."/>
            <person name="Whiston E."/>
            <person name="Hung C.-Y."/>
            <person name="McMahan C."/>
            <person name="White J."/>
            <person name="Sykes S."/>
            <person name="Heiman D."/>
            <person name="Young S."/>
            <person name="Zeng Q."/>
            <person name="Abouelleil A."/>
            <person name="Aftuck L."/>
            <person name="Bessette D."/>
            <person name="Brown A."/>
            <person name="FitzGerald M."/>
            <person name="Lui A."/>
            <person name="Macdonald J.P."/>
            <person name="Priest M."/>
            <person name="Orbach M.J."/>
            <person name="Galgiani J.N."/>
            <person name="Kirkland T.N."/>
            <person name="Cole G.T."/>
            <person name="Birren B.W."/>
            <person name="Henn M.R."/>
            <person name="Taylor J.W."/>
            <person name="Rounsley S.D."/>
        </authorList>
    </citation>
    <scope>GENOME REANNOTATION</scope>
    <source>
        <strain evidence="16">RS</strain>
    </source>
</reference>
<keyword evidence="7 12" id="KW-0904">Protein phosphatase</keyword>
<dbReference type="PROSITE" id="PS51479">
    <property type="entry name" value="ZF_RTR1"/>
    <property type="match status" value="1"/>
</dbReference>
<evidence type="ECO:0000256" key="12">
    <source>
        <dbReference type="RuleBase" id="RU367080"/>
    </source>
</evidence>
<keyword evidence="8 12" id="KW-0539">Nucleus</keyword>
<dbReference type="InterPro" id="IPR039693">
    <property type="entry name" value="Rtr1/RPAP2"/>
</dbReference>
<evidence type="ECO:0000313" key="16">
    <source>
        <dbReference type="Proteomes" id="UP000001261"/>
    </source>
</evidence>
<dbReference type="InParanoid" id="J3KDB6"/>
<evidence type="ECO:0000256" key="4">
    <source>
        <dbReference type="ARBA" id="ARBA00022771"/>
    </source>
</evidence>
<comment type="catalytic activity">
    <reaction evidence="9 12">
        <text>O-phospho-L-seryl-[protein] + H2O = L-seryl-[protein] + phosphate</text>
        <dbReference type="Rhea" id="RHEA:20629"/>
        <dbReference type="Rhea" id="RHEA-COMP:9863"/>
        <dbReference type="Rhea" id="RHEA-COMP:11604"/>
        <dbReference type="ChEBI" id="CHEBI:15377"/>
        <dbReference type="ChEBI" id="CHEBI:29999"/>
        <dbReference type="ChEBI" id="CHEBI:43474"/>
        <dbReference type="ChEBI" id="CHEBI:83421"/>
        <dbReference type="EC" id="3.1.3.16"/>
    </reaction>
</comment>
<dbReference type="VEuPathDB" id="FungiDB:CIMG_04362"/>
<dbReference type="GeneID" id="4563870"/>
<evidence type="ECO:0000256" key="10">
    <source>
        <dbReference type="ARBA" id="ARBA00048336"/>
    </source>
</evidence>
<comment type="catalytic activity">
    <reaction evidence="10 12">
        <text>O-phospho-L-threonyl-[protein] + H2O = L-threonyl-[protein] + phosphate</text>
        <dbReference type="Rhea" id="RHEA:47004"/>
        <dbReference type="Rhea" id="RHEA-COMP:11060"/>
        <dbReference type="Rhea" id="RHEA-COMP:11605"/>
        <dbReference type="ChEBI" id="CHEBI:15377"/>
        <dbReference type="ChEBI" id="CHEBI:30013"/>
        <dbReference type="ChEBI" id="CHEBI:43474"/>
        <dbReference type="ChEBI" id="CHEBI:61977"/>
        <dbReference type="EC" id="3.1.3.16"/>
    </reaction>
</comment>
<keyword evidence="3 12" id="KW-0479">Metal-binding</keyword>
<evidence type="ECO:0000313" key="15">
    <source>
        <dbReference type="EMBL" id="EAS33338.3"/>
    </source>
</evidence>
<sequence>MDPATDSPSTSSSVKTSIPAVHACSSTAPSSMNYTPPRGNTPNPRHLAIALHHARHIQARKDTEAAILSYIELLMTLPSDPDADPASPSEEDVSTFKSALVPFQPSDYDNLILERNIDGRCGYTLCPKDHRKEDPKAKFRIVWGPKGSGPGGRGKEMKVVPKEQLEKWCSDKCAERALYVRVQLSEEPAWERIDKKNMNLLLLEEGREGHQIDRKGKQPVTSMPTVEDKFRNLNIGSSIEAEQDALGCPPGRLTVNDGDSSRVLAMERGDSPTIASDKERVPVRIVEKDSTAASAPTLESGSMQGGSIEGFHPQLHTYRPRTETSYDNNPLENDDMLF</sequence>
<evidence type="ECO:0000259" key="14">
    <source>
        <dbReference type="PROSITE" id="PS51479"/>
    </source>
</evidence>
<dbReference type="GO" id="GO:0005737">
    <property type="term" value="C:cytoplasm"/>
    <property type="evidence" value="ECO:0007669"/>
    <property type="project" value="TreeGrafter"/>
</dbReference>
<feature type="compositionally biased region" description="Polar residues" evidence="13">
    <location>
        <begin position="24"/>
        <end position="41"/>
    </location>
</feature>
<evidence type="ECO:0000256" key="11">
    <source>
        <dbReference type="PROSITE-ProRule" id="PRU00812"/>
    </source>
</evidence>
<organism evidence="15 16">
    <name type="scientific">Coccidioides immitis (strain RS)</name>
    <name type="common">Valley fever fungus</name>
    <dbReference type="NCBI Taxonomy" id="246410"/>
    <lineage>
        <taxon>Eukaryota</taxon>
        <taxon>Fungi</taxon>
        <taxon>Dikarya</taxon>
        <taxon>Ascomycota</taxon>
        <taxon>Pezizomycotina</taxon>
        <taxon>Eurotiomycetes</taxon>
        <taxon>Eurotiomycetidae</taxon>
        <taxon>Onygenales</taxon>
        <taxon>Onygenaceae</taxon>
        <taxon>Coccidioides</taxon>
    </lineage>
</organism>
<evidence type="ECO:0000256" key="2">
    <source>
        <dbReference type="ARBA" id="ARBA00005676"/>
    </source>
</evidence>
<feature type="region of interest" description="Disordered" evidence="13">
    <location>
        <begin position="289"/>
        <end position="338"/>
    </location>
</feature>
<feature type="compositionally biased region" description="Low complexity" evidence="13">
    <location>
        <begin position="1"/>
        <end position="17"/>
    </location>
</feature>
<comment type="similarity">
    <text evidence="2 11 12">Belongs to the RPAP2 family.</text>
</comment>
<dbReference type="RefSeq" id="XP_001244921.1">
    <property type="nucleotide sequence ID" value="XM_001244920.2"/>
</dbReference>
<comment type="function">
    <text evidence="12">Putative RNA polymerase II subunit B1 C-terminal domain (CTD) phosphatase involved in RNA polymerase II transcription regulation.</text>
</comment>
<dbReference type="Proteomes" id="UP000001261">
    <property type="component" value="Unassembled WGS sequence"/>
</dbReference>
<dbReference type="PANTHER" id="PTHR14732">
    <property type="entry name" value="RNA POLYMERASE II SUBUNIT B1 CTD PHOSPHATASE RPAP2-RELATED"/>
    <property type="match status" value="1"/>
</dbReference>
<dbReference type="AlphaFoldDB" id="J3KDB6"/>
<name>J3KDB6_COCIM</name>
<dbReference type="GO" id="GO:0043175">
    <property type="term" value="F:RNA polymerase core enzyme binding"/>
    <property type="evidence" value="ECO:0007669"/>
    <property type="project" value="UniProtKB-UniRule"/>
</dbReference>
<feature type="region of interest" description="Disordered" evidence="13">
    <location>
        <begin position="1"/>
        <end position="41"/>
    </location>
</feature>
<evidence type="ECO:0000256" key="3">
    <source>
        <dbReference type="ARBA" id="ARBA00022723"/>
    </source>
</evidence>